<sequence>MSYILDDGGWVKKANYNPKVKLATVVNSRGINSNCAQSSILNSILTEAQDIKQSLGVVVSDQHKSKVLQSGVEASRPAAARAEIYDDELTVAVQNSYSSLSTHFEKILPFLLRAYHR</sequence>
<dbReference type="Proteomes" id="UP000823775">
    <property type="component" value="Unassembled WGS sequence"/>
</dbReference>
<dbReference type="EMBL" id="JACEIK010001081">
    <property type="protein sequence ID" value="MCD7465789.1"/>
    <property type="molecule type" value="Genomic_DNA"/>
</dbReference>
<gene>
    <name evidence="1" type="ORF">HAX54_001947</name>
</gene>
<name>A0ABS8T585_DATST</name>
<keyword evidence="2" id="KW-1185">Reference proteome</keyword>
<proteinExistence type="predicted"/>
<protein>
    <submittedName>
        <fullName evidence="1">Uncharacterized protein</fullName>
    </submittedName>
</protein>
<evidence type="ECO:0000313" key="1">
    <source>
        <dbReference type="EMBL" id="MCD7465789.1"/>
    </source>
</evidence>
<reference evidence="1 2" key="1">
    <citation type="journal article" date="2021" name="BMC Genomics">
        <title>Datura genome reveals duplications of psychoactive alkaloid biosynthetic genes and high mutation rate following tissue culture.</title>
        <authorList>
            <person name="Rajewski A."/>
            <person name="Carter-House D."/>
            <person name="Stajich J."/>
            <person name="Litt A."/>
        </authorList>
    </citation>
    <scope>NUCLEOTIDE SEQUENCE [LARGE SCALE GENOMIC DNA]</scope>
    <source>
        <strain evidence="1">AR-01</strain>
    </source>
</reference>
<evidence type="ECO:0000313" key="2">
    <source>
        <dbReference type="Proteomes" id="UP000823775"/>
    </source>
</evidence>
<organism evidence="1 2">
    <name type="scientific">Datura stramonium</name>
    <name type="common">Jimsonweed</name>
    <name type="synonym">Common thornapple</name>
    <dbReference type="NCBI Taxonomy" id="4076"/>
    <lineage>
        <taxon>Eukaryota</taxon>
        <taxon>Viridiplantae</taxon>
        <taxon>Streptophyta</taxon>
        <taxon>Embryophyta</taxon>
        <taxon>Tracheophyta</taxon>
        <taxon>Spermatophyta</taxon>
        <taxon>Magnoliopsida</taxon>
        <taxon>eudicotyledons</taxon>
        <taxon>Gunneridae</taxon>
        <taxon>Pentapetalae</taxon>
        <taxon>asterids</taxon>
        <taxon>lamiids</taxon>
        <taxon>Solanales</taxon>
        <taxon>Solanaceae</taxon>
        <taxon>Solanoideae</taxon>
        <taxon>Datureae</taxon>
        <taxon>Datura</taxon>
    </lineage>
</organism>
<accession>A0ABS8T585</accession>
<comment type="caution">
    <text evidence="1">The sequence shown here is derived from an EMBL/GenBank/DDBJ whole genome shotgun (WGS) entry which is preliminary data.</text>
</comment>